<dbReference type="EMBL" id="SPVG01000104">
    <property type="protein sequence ID" value="TFW23723.1"/>
    <property type="molecule type" value="Genomic_DNA"/>
</dbReference>
<name>A0A4Y9SKJ4_9BURK</name>
<dbReference type="AlphaFoldDB" id="A0A4Y9SKJ4"/>
<accession>A0A4Y9SKJ4</accession>
<comment type="caution">
    <text evidence="2">The sequence shown here is derived from an EMBL/GenBank/DDBJ whole genome shotgun (WGS) entry which is preliminary data.</text>
</comment>
<evidence type="ECO:0000259" key="1">
    <source>
        <dbReference type="PROSITE" id="PS51819"/>
    </source>
</evidence>
<dbReference type="PROSITE" id="PS51819">
    <property type="entry name" value="VOC"/>
    <property type="match status" value="1"/>
</dbReference>
<dbReference type="SUPFAM" id="SSF54593">
    <property type="entry name" value="Glyoxalase/Bleomycin resistance protein/Dihydroxybiphenyl dioxygenase"/>
    <property type="match status" value="1"/>
</dbReference>
<dbReference type="CDD" id="cd06587">
    <property type="entry name" value="VOC"/>
    <property type="match status" value="1"/>
</dbReference>
<organism evidence="2 3">
    <name type="scientific">Duganella callida</name>
    <dbReference type="NCBI Taxonomy" id="2561932"/>
    <lineage>
        <taxon>Bacteria</taxon>
        <taxon>Pseudomonadati</taxon>
        <taxon>Pseudomonadota</taxon>
        <taxon>Betaproteobacteria</taxon>
        <taxon>Burkholderiales</taxon>
        <taxon>Oxalobacteraceae</taxon>
        <taxon>Telluria group</taxon>
        <taxon>Duganella</taxon>
    </lineage>
</organism>
<dbReference type="Gene3D" id="3.10.180.10">
    <property type="entry name" value="2,3-Dihydroxybiphenyl 1,2-Dioxygenase, domain 1"/>
    <property type="match status" value="1"/>
</dbReference>
<keyword evidence="3" id="KW-1185">Reference proteome</keyword>
<dbReference type="InterPro" id="IPR029068">
    <property type="entry name" value="Glyas_Bleomycin-R_OHBP_Dase"/>
</dbReference>
<gene>
    <name evidence="2" type="ORF">E4L98_10950</name>
</gene>
<protein>
    <submittedName>
        <fullName evidence="2">VOC family protein</fullName>
    </submittedName>
</protein>
<dbReference type="Pfam" id="PF00903">
    <property type="entry name" value="Glyoxalase"/>
    <property type="match status" value="1"/>
</dbReference>
<evidence type="ECO:0000313" key="2">
    <source>
        <dbReference type="EMBL" id="TFW23723.1"/>
    </source>
</evidence>
<dbReference type="InterPro" id="IPR004360">
    <property type="entry name" value="Glyas_Fos-R_dOase_dom"/>
</dbReference>
<dbReference type="InterPro" id="IPR037523">
    <property type="entry name" value="VOC_core"/>
</dbReference>
<dbReference type="RefSeq" id="WP_135201598.1">
    <property type="nucleotide sequence ID" value="NZ_SPVG01000104.1"/>
</dbReference>
<proteinExistence type="predicted"/>
<feature type="domain" description="VOC" evidence="1">
    <location>
        <begin position="2"/>
        <end position="114"/>
    </location>
</feature>
<sequence length="135" mass="15280">MKFNHLSFPSSDVQATASFFVQQLGCTQEYGGPAFAMLKRGGFDIVIEGKDHAVVWPHNFHLGFELPSVDEVRELHRRWQAQGVVMHSEVFQHPRGTRFFCEAPGGLLFEINTRADAQEQYRAGFERQALADAVK</sequence>
<reference evidence="2 3" key="1">
    <citation type="submission" date="2019-03" db="EMBL/GenBank/DDBJ databases">
        <title>Draft Genome Sequence of Duganella callidus sp. nov., a Novel Duganella Species Isolated from Cultivated Soil.</title>
        <authorList>
            <person name="Raths R."/>
            <person name="Peta V."/>
            <person name="Bucking H."/>
        </authorList>
    </citation>
    <scope>NUCLEOTIDE SEQUENCE [LARGE SCALE GENOMIC DNA]</scope>
    <source>
        <strain evidence="2 3">DN04</strain>
    </source>
</reference>
<dbReference type="OrthoDB" id="9093825at2"/>
<evidence type="ECO:0000313" key="3">
    <source>
        <dbReference type="Proteomes" id="UP000297729"/>
    </source>
</evidence>
<dbReference type="Proteomes" id="UP000297729">
    <property type="component" value="Unassembled WGS sequence"/>
</dbReference>